<keyword evidence="5" id="KW-0808">Transferase</keyword>
<dbReference type="GO" id="GO:0005886">
    <property type="term" value="C:plasma membrane"/>
    <property type="evidence" value="ECO:0007669"/>
    <property type="project" value="UniProtKB-SubCell"/>
</dbReference>
<dbReference type="EC" id="2.7.13.3" evidence="3"/>
<name>A0AAC9PQ18_9PSEU</name>
<dbReference type="InterPro" id="IPR005467">
    <property type="entry name" value="His_kinase_dom"/>
</dbReference>
<evidence type="ECO:0000256" key="1">
    <source>
        <dbReference type="ARBA" id="ARBA00000085"/>
    </source>
</evidence>
<dbReference type="AlphaFoldDB" id="A0AAC9PQ18"/>
<evidence type="ECO:0000256" key="9">
    <source>
        <dbReference type="ARBA" id="ARBA00023012"/>
    </source>
</evidence>
<dbReference type="InterPro" id="IPR004358">
    <property type="entry name" value="Sig_transdc_His_kin-like_C"/>
</dbReference>
<dbReference type="CDD" id="cd06225">
    <property type="entry name" value="HAMP"/>
    <property type="match status" value="1"/>
</dbReference>
<dbReference type="Gene3D" id="3.30.565.10">
    <property type="entry name" value="Histidine kinase-like ATPase, C-terminal domain"/>
    <property type="match status" value="1"/>
</dbReference>
<evidence type="ECO:0000256" key="3">
    <source>
        <dbReference type="ARBA" id="ARBA00012438"/>
    </source>
</evidence>
<dbReference type="InterPro" id="IPR003594">
    <property type="entry name" value="HATPase_dom"/>
</dbReference>
<dbReference type="Pfam" id="PF00672">
    <property type="entry name" value="HAMP"/>
    <property type="match status" value="1"/>
</dbReference>
<evidence type="ECO:0000256" key="7">
    <source>
        <dbReference type="ARBA" id="ARBA00022777"/>
    </source>
</evidence>
<dbReference type="SMART" id="SM00387">
    <property type="entry name" value="HATPase_c"/>
    <property type="match status" value="1"/>
</dbReference>
<evidence type="ECO:0000256" key="5">
    <source>
        <dbReference type="ARBA" id="ARBA00022679"/>
    </source>
</evidence>
<dbReference type="InterPro" id="IPR036097">
    <property type="entry name" value="HisK_dim/P_sf"/>
</dbReference>
<keyword evidence="16" id="KW-1185">Reference proteome</keyword>
<evidence type="ECO:0000259" key="13">
    <source>
        <dbReference type="PROSITE" id="PS50109"/>
    </source>
</evidence>
<evidence type="ECO:0000256" key="4">
    <source>
        <dbReference type="ARBA" id="ARBA00022553"/>
    </source>
</evidence>
<dbReference type="PRINTS" id="PR00344">
    <property type="entry name" value="BCTRLSENSOR"/>
</dbReference>
<feature type="domain" description="HAMP" evidence="14">
    <location>
        <begin position="172"/>
        <end position="225"/>
    </location>
</feature>
<keyword evidence="7 15" id="KW-0418">Kinase</keyword>
<keyword evidence="10 12" id="KW-0472">Membrane</keyword>
<feature type="region of interest" description="Disordered" evidence="11">
    <location>
        <begin position="1"/>
        <end position="40"/>
    </location>
</feature>
<dbReference type="Proteomes" id="UP000185511">
    <property type="component" value="Chromosome"/>
</dbReference>
<dbReference type="InterPro" id="IPR003660">
    <property type="entry name" value="HAMP_dom"/>
</dbReference>
<feature type="region of interest" description="Disordered" evidence="11">
    <location>
        <begin position="87"/>
        <end position="118"/>
    </location>
</feature>
<dbReference type="PANTHER" id="PTHR45436:SF5">
    <property type="entry name" value="SENSOR HISTIDINE KINASE TRCS"/>
    <property type="match status" value="1"/>
</dbReference>
<dbReference type="CDD" id="cd00082">
    <property type="entry name" value="HisKA"/>
    <property type="match status" value="1"/>
</dbReference>
<dbReference type="KEGG" id="acad:UA74_02665"/>
<evidence type="ECO:0000313" key="15">
    <source>
        <dbReference type="EMBL" id="APU12620.1"/>
    </source>
</evidence>
<dbReference type="GO" id="GO:0000155">
    <property type="term" value="F:phosphorelay sensor kinase activity"/>
    <property type="evidence" value="ECO:0007669"/>
    <property type="project" value="InterPro"/>
</dbReference>
<keyword evidence="8 12" id="KW-1133">Transmembrane helix</keyword>
<evidence type="ECO:0000256" key="8">
    <source>
        <dbReference type="ARBA" id="ARBA00022989"/>
    </source>
</evidence>
<evidence type="ECO:0000256" key="10">
    <source>
        <dbReference type="ARBA" id="ARBA00023136"/>
    </source>
</evidence>
<accession>A0AAC9PQ18</accession>
<dbReference type="InterPro" id="IPR036890">
    <property type="entry name" value="HATPase_C_sf"/>
</dbReference>
<evidence type="ECO:0000256" key="11">
    <source>
        <dbReference type="SAM" id="MobiDB-lite"/>
    </source>
</evidence>
<dbReference type="Pfam" id="PF02518">
    <property type="entry name" value="HATPase_c"/>
    <property type="match status" value="1"/>
</dbReference>
<evidence type="ECO:0000256" key="12">
    <source>
        <dbReference type="SAM" id="Phobius"/>
    </source>
</evidence>
<feature type="domain" description="Histidine kinase" evidence="13">
    <location>
        <begin position="233"/>
        <end position="450"/>
    </location>
</feature>
<dbReference type="SMART" id="SM00388">
    <property type="entry name" value="HisKA"/>
    <property type="match status" value="1"/>
</dbReference>
<dbReference type="SUPFAM" id="SSF47384">
    <property type="entry name" value="Homodimeric domain of signal transducing histidine kinase"/>
    <property type="match status" value="1"/>
</dbReference>
<evidence type="ECO:0000313" key="16">
    <source>
        <dbReference type="Proteomes" id="UP000185511"/>
    </source>
</evidence>
<dbReference type="Gene3D" id="6.10.340.10">
    <property type="match status" value="1"/>
</dbReference>
<evidence type="ECO:0000256" key="2">
    <source>
        <dbReference type="ARBA" id="ARBA00004236"/>
    </source>
</evidence>
<comment type="subcellular location">
    <subcellularLocation>
        <location evidence="2">Cell membrane</location>
    </subcellularLocation>
</comment>
<dbReference type="PANTHER" id="PTHR45436">
    <property type="entry name" value="SENSOR HISTIDINE KINASE YKOH"/>
    <property type="match status" value="1"/>
</dbReference>
<dbReference type="SUPFAM" id="SSF158472">
    <property type="entry name" value="HAMP domain-like"/>
    <property type="match status" value="1"/>
</dbReference>
<keyword evidence="6 12" id="KW-0812">Transmembrane</keyword>
<protein>
    <recommendedName>
        <fullName evidence="3">histidine kinase</fullName>
        <ecNumber evidence="3">2.7.13.3</ecNumber>
    </recommendedName>
</protein>
<feature type="compositionally biased region" description="Basic residues" evidence="11">
    <location>
        <begin position="16"/>
        <end position="25"/>
    </location>
</feature>
<organism evidence="15 16">
    <name type="scientific">Actinoalloteichus fjordicus</name>
    <dbReference type="NCBI Taxonomy" id="1612552"/>
    <lineage>
        <taxon>Bacteria</taxon>
        <taxon>Bacillati</taxon>
        <taxon>Actinomycetota</taxon>
        <taxon>Actinomycetes</taxon>
        <taxon>Pseudonocardiales</taxon>
        <taxon>Pseudonocardiaceae</taxon>
        <taxon>Actinoalloteichus</taxon>
    </lineage>
</organism>
<dbReference type="InterPro" id="IPR003661">
    <property type="entry name" value="HisK_dim/P_dom"/>
</dbReference>
<keyword evidence="9" id="KW-0902">Two-component regulatory system</keyword>
<evidence type="ECO:0000256" key="6">
    <source>
        <dbReference type="ARBA" id="ARBA00022692"/>
    </source>
</evidence>
<dbReference type="SUPFAM" id="SSF55874">
    <property type="entry name" value="ATPase domain of HSP90 chaperone/DNA topoisomerase II/histidine kinase"/>
    <property type="match status" value="1"/>
</dbReference>
<dbReference type="Gene3D" id="1.10.287.130">
    <property type="match status" value="1"/>
</dbReference>
<dbReference type="PROSITE" id="PS50109">
    <property type="entry name" value="HIS_KIN"/>
    <property type="match status" value="1"/>
</dbReference>
<dbReference type="EMBL" id="CP016076">
    <property type="protein sequence ID" value="APU12620.1"/>
    <property type="molecule type" value="Genomic_DNA"/>
</dbReference>
<feature type="transmembrane region" description="Helical" evidence="12">
    <location>
        <begin position="52"/>
        <end position="75"/>
    </location>
</feature>
<dbReference type="PROSITE" id="PS50885">
    <property type="entry name" value="HAMP"/>
    <property type="match status" value="1"/>
</dbReference>
<evidence type="ECO:0000259" key="14">
    <source>
        <dbReference type="PROSITE" id="PS50885"/>
    </source>
</evidence>
<comment type="catalytic activity">
    <reaction evidence="1">
        <text>ATP + protein L-histidine = ADP + protein N-phospho-L-histidine.</text>
        <dbReference type="EC" id="2.7.13.3"/>
    </reaction>
</comment>
<dbReference type="SMART" id="SM00304">
    <property type="entry name" value="HAMP"/>
    <property type="match status" value="1"/>
</dbReference>
<gene>
    <name evidence="15" type="ORF">UA74_02665</name>
</gene>
<dbReference type="InterPro" id="IPR050428">
    <property type="entry name" value="TCS_sensor_his_kinase"/>
</dbReference>
<proteinExistence type="predicted"/>
<dbReference type="Pfam" id="PF00512">
    <property type="entry name" value="HisKA"/>
    <property type="match status" value="1"/>
</dbReference>
<feature type="transmembrane region" description="Helical" evidence="12">
    <location>
        <begin position="148"/>
        <end position="171"/>
    </location>
</feature>
<reference evidence="16" key="1">
    <citation type="submission" date="2016-06" db="EMBL/GenBank/DDBJ databases">
        <title>Complete genome sequence of Actinoalloteichus fjordicus DSM 46855 (=ADI127-17), type strain of the new species Actinoalloteichus fjordicus.</title>
        <authorList>
            <person name="Ruckert C."/>
            <person name="Nouioui I."/>
            <person name="Willmese J."/>
            <person name="van Wezel G."/>
            <person name="Klenk H.-P."/>
            <person name="Kalinowski J."/>
            <person name="Zotchev S.B."/>
        </authorList>
    </citation>
    <scope>NUCLEOTIDE SEQUENCE [LARGE SCALE GENOMIC DNA]</scope>
    <source>
        <strain evidence="16">ADI127-7</strain>
    </source>
</reference>
<sequence>MRERTAAADDQPSSKTSRHPGRGRRRPPDPSRGADSTHSASRRFRLTVRARLTLTYTGLLLFIGATMVTLINVFMRYVPTYAISTPQRVDDPASGPSGPTGPTGPTGLDPNAAGSAQPWNDSTEVAIVDVTRSSPLTLRDRDDVLDTLFVVSIAVLLVIGVVGAWVGWLVAGRMLRPLQQLNAAAQRAGTGSLDHRVALRGPDDEFKDLSDTFDTMLERLDRSFRAHQRFAADASHELRTPLATSKAMLDVAADSLDDQDVPTLIARLQATNRRSIETVEALLDLSEIGRGPLSTGPVDLADVATEALPEVRQEAAEVDITLTTHVEKAPACGDAVLLRQLAMNLLQNALRHNHRGGSVAVTCGPAPRERGGAVLTVSNSGEVVPPETLALLTEPFFRGAGRSADRNGRQGHGLGLTLIAAIVEAHDGTLKLTAEQVGGLTATAWIPDAEANGTPG</sequence>
<keyword evidence="4" id="KW-0597">Phosphoprotein</keyword>